<evidence type="ECO:0000313" key="2">
    <source>
        <dbReference type="EMBL" id="CAL5223963.1"/>
    </source>
</evidence>
<reference evidence="2 3" key="1">
    <citation type="submission" date="2024-06" db="EMBL/GenBank/DDBJ databases">
        <authorList>
            <person name="Kraege A."/>
            <person name="Thomma B."/>
        </authorList>
    </citation>
    <scope>NUCLEOTIDE SEQUENCE [LARGE SCALE GENOMIC DNA]</scope>
</reference>
<sequence>MFRRSTPALEIQRQKGLRGRKGDPYLTNSLQGVVDCSLLAGSLCRGPGYRAGMRSWGLHIPAALVVSLALVVGSSAQTVPVNITQFSVTSPTITYGQNQSYGAVVTSNPLFPGPFLWQNGSQTIATLSSLSNATSQGVFLGGAGFTYLAKNVIGVGTYSKVHAVFPGATQGTTTWTAADSVTTPLPYASFVVTPAGTGLTLSYTPFTLSNFTDSILLNVTNTAATGVAPQGPVYEYITNKDGTVVGNYSLDLTVLDANTVQGKLPSSFDAESLLTDGSYTAVYTYYPTPNFTQPAPLTITFDITGGTPSPSPGPPSPTPSPAPVPSPPPRPAPPPPSPPAPLAGNGSTTLVLEIYYNQARNWLKQCSGTTVMLWAVVGATQVTSPPQGPKDGVIIFKNAMGAILGEGPVQAVSVGHVGFSVTLDAKSSAVGLVAVTATYTGSTNGVWLPSSASASFTVPTGCTASDGAWKSLQADDAVAQQYAQGIAGSLVGGAPGSSIYSFGNNQGNVYGYPQGAYSTPGSSDVGTDGNMGNGQGSSG</sequence>
<accession>A0ABP1G0J1</accession>
<evidence type="ECO:0000256" key="1">
    <source>
        <dbReference type="SAM" id="MobiDB-lite"/>
    </source>
</evidence>
<comment type="caution">
    <text evidence="2">The sequence shown here is derived from an EMBL/GenBank/DDBJ whole genome shotgun (WGS) entry which is preliminary data.</text>
</comment>
<dbReference type="Proteomes" id="UP001497392">
    <property type="component" value="Unassembled WGS sequence"/>
</dbReference>
<name>A0ABP1G0J1_9CHLO</name>
<gene>
    <name evidence="2" type="primary">g6569</name>
    <name evidence="2" type="ORF">VP750_LOCUS5622</name>
</gene>
<feature type="region of interest" description="Disordered" evidence="1">
    <location>
        <begin position="515"/>
        <end position="539"/>
    </location>
</feature>
<proteinExistence type="predicted"/>
<evidence type="ECO:0000313" key="3">
    <source>
        <dbReference type="Proteomes" id="UP001497392"/>
    </source>
</evidence>
<protein>
    <submittedName>
        <fullName evidence="2">G6569 protein</fullName>
    </submittedName>
</protein>
<feature type="compositionally biased region" description="Pro residues" evidence="1">
    <location>
        <begin position="309"/>
        <end position="341"/>
    </location>
</feature>
<dbReference type="EMBL" id="CAXHTA020000009">
    <property type="protein sequence ID" value="CAL5223963.1"/>
    <property type="molecule type" value="Genomic_DNA"/>
</dbReference>
<feature type="compositionally biased region" description="Gly residues" evidence="1">
    <location>
        <begin position="529"/>
        <end position="539"/>
    </location>
</feature>
<feature type="region of interest" description="Disordered" evidence="1">
    <location>
        <begin position="300"/>
        <end position="344"/>
    </location>
</feature>
<feature type="compositionally biased region" description="Polar residues" evidence="1">
    <location>
        <begin position="516"/>
        <end position="525"/>
    </location>
</feature>
<keyword evidence="3" id="KW-1185">Reference proteome</keyword>
<organism evidence="2 3">
    <name type="scientific">Coccomyxa viridis</name>
    <dbReference type="NCBI Taxonomy" id="1274662"/>
    <lineage>
        <taxon>Eukaryota</taxon>
        <taxon>Viridiplantae</taxon>
        <taxon>Chlorophyta</taxon>
        <taxon>core chlorophytes</taxon>
        <taxon>Trebouxiophyceae</taxon>
        <taxon>Trebouxiophyceae incertae sedis</taxon>
        <taxon>Coccomyxaceae</taxon>
        <taxon>Coccomyxa</taxon>
    </lineage>
</organism>